<evidence type="ECO:0000313" key="1">
    <source>
        <dbReference type="EMBL" id="QNR24332.1"/>
    </source>
</evidence>
<sequence length="251" mass="29637">MTEKERILMLSGLALVITAIYIKSKWIDKQRRLADANSYLFETNNYLTEYIQGLSRHFSNKILGRSLDLKGAEKFDDTVEIPSYPFLVDPDKIELKDLILYLYQVIREELHCMTLGKSFFSTYIAPPPLHLHPQIKYKGIDRENAWMYLNRKVEFLILELYYHRLKNGRMTENADLIIAYEWVSINQHWHGEGNFFGADIEHFTLDSLIDLENKNFEVDPDEFFFEICSGARIDRDQFAEEIKPHFRGLIN</sequence>
<reference evidence="1 2" key="1">
    <citation type="submission" date="2020-08" db="EMBL/GenBank/DDBJ databases">
        <title>Croceimicrobium hydrocarbonivorans gen. nov., sp. nov., a novel marine bacterium isolated from a bacterial consortium that degrades polyethylene terephthalate.</title>
        <authorList>
            <person name="Liu R."/>
        </authorList>
    </citation>
    <scope>NUCLEOTIDE SEQUENCE [LARGE SCALE GENOMIC DNA]</scope>
    <source>
        <strain evidence="1 2">A20-9</strain>
    </source>
</reference>
<dbReference type="RefSeq" id="WP_210758859.1">
    <property type="nucleotide sequence ID" value="NZ_CP060139.1"/>
</dbReference>
<accession>A0A7H0VF34</accession>
<gene>
    <name evidence="1" type="ORF">H4K34_00410</name>
</gene>
<dbReference type="EMBL" id="CP060139">
    <property type="protein sequence ID" value="QNR24332.1"/>
    <property type="molecule type" value="Genomic_DNA"/>
</dbReference>
<dbReference type="AlphaFoldDB" id="A0A7H0VF34"/>
<dbReference type="Proteomes" id="UP000516305">
    <property type="component" value="Chromosome"/>
</dbReference>
<dbReference type="KEGG" id="chyd:H4K34_00410"/>
<evidence type="ECO:0000313" key="2">
    <source>
        <dbReference type="Proteomes" id="UP000516305"/>
    </source>
</evidence>
<proteinExistence type="predicted"/>
<keyword evidence="2" id="KW-1185">Reference proteome</keyword>
<protein>
    <submittedName>
        <fullName evidence="1">Uncharacterized protein</fullName>
    </submittedName>
</protein>
<name>A0A7H0VF34_9FLAO</name>
<organism evidence="1 2">
    <name type="scientific">Croceimicrobium hydrocarbonivorans</name>
    <dbReference type="NCBI Taxonomy" id="2761580"/>
    <lineage>
        <taxon>Bacteria</taxon>
        <taxon>Pseudomonadati</taxon>
        <taxon>Bacteroidota</taxon>
        <taxon>Flavobacteriia</taxon>
        <taxon>Flavobacteriales</taxon>
        <taxon>Owenweeksiaceae</taxon>
        <taxon>Croceimicrobium</taxon>
    </lineage>
</organism>